<feature type="transmembrane region" description="Helical" evidence="12">
    <location>
        <begin position="745"/>
        <end position="772"/>
    </location>
</feature>
<feature type="transmembrane region" description="Helical" evidence="12">
    <location>
        <begin position="259"/>
        <end position="280"/>
    </location>
</feature>
<dbReference type="Gene3D" id="2.70.150.10">
    <property type="entry name" value="Calcium-transporting ATPase, cytoplasmic transduction domain A"/>
    <property type="match status" value="1"/>
</dbReference>
<dbReference type="SFLD" id="SFLDS00003">
    <property type="entry name" value="Haloacid_Dehalogenase"/>
    <property type="match status" value="1"/>
</dbReference>
<feature type="transmembrane region" description="Helical" evidence="12">
    <location>
        <begin position="106"/>
        <end position="124"/>
    </location>
</feature>
<dbReference type="InterPro" id="IPR023214">
    <property type="entry name" value="HAD_sf"/>
</dbReference>
<dbReference type="InterPro" id="IPR006068">
    <property type="entry name" value="ATPase_P-typ_cation-transptr_C"/>
</dbReference>
<evidence type="ECO:0000256" key="1">
    <source>
        <dbReference type="ARBA" id="ARBA00004651"/>
    </source>
</evidence>
<evidence type="ECO:0000256" key="7">
    <source>
        <dbReference type="ARBA" id="ARBA00022967"/>
    </source>
</evidence>
<dbReference type="Gene3D" id="3.40.1110.10">
    <property type="entry name" value="Calcium-transporting ATPase, cytoplasmic domain N"/>
    <property type="match status" value="1"/>
</dbReference>
<keyword evidence="5" id="KW-0547">Nucleotide-binding</keyword>
<dbReference type="PRINTS" id="PR00121">
    <property type="entry name" value="NAKATPASE"/>
</dbReference>
<accession>A0AAW6T1H1</accession>
<dbReference type="InterPro" id="IPR050510">
    <property type="entry name" value="Cation_transp_ATPase_P-type"/>
</dbReference>
<comment type="catalytic activity">
    <reaction evidence="10">
        <text>ATP + H2O = ADP + phosphate + H(+)</text>
        <dbReference type="Rhea" id="RHEA:13065"/>
        <dbReference type="ChEBI" id="CHEBI:15377"/>
        <dbReference type="ChEBI" id="CHEBI:15378"/>
        <dbReference type="ChEBI" id="CHEBI:30616"/>
        <dbReference type="ChEBI" id="CHEBI:43474"/>
        <dbReference type="ChEBI" id="CHEBI:456216"/>
    </reaction>
</comment>
<dbReference type="Proteomes" id="UP001321506">
    <property type="component" value="Unassembled WGS sequence"/>
</dbReference>
<evidence type="ECO:0000313" key="14">
    <source>
        <dbReference type="EMBL" id="MDI2097642.1"/>
    </source>
</evidence>
<evidence type="ECO:0000256" key="6">
    <source>
        <dbReference type="ARBA" id="ARBA00022840"/>
    </source>
</evidence>
<dbReference type="SUPFAM" id="SSF81665">
    <property type="entry name" value="Calcium ATPase, transmembrane domain M"/>
    <property type="match status" value="1"/>
</dbReference>
<evidence type="ECO:0000256" key="2">
    <source>
        <dbReference type="ARBA" id="ARBA00005675"/>
    </source>
</evidence>
<dbReference type="SMART" id="SM00831">
    <property type="entry name" value="Cation_ATPase_N"/>
    <property type="match status" value="1"/>
</dbReference>
<comment type="subcellular location">
    <subcellularLocation>
        <location evidence="1">Cell membrane</location>
        <topology evidence="1">Multi-pass membrane protein</topology>
    </subcellularLocation>
</comment>
<feature type="compositionally biased region" description="Low complexity" evidence="11">
    <location>
        <begin position="1"/>
        <end position="15"/>
    </location>
</feature>
<dbReference type="NCBIfam" id="TIGR01494">
    <property type="entry name" value="ATPase_P-type"/>
    <property type="match status" value="3"/>
</dbReference>
<comment type="similarity">
    <text evidence="2">Belongs to the cation transport ATPase (P-type) (TC 3.A.3) family. Type IIA subfamily.</text>
</comment>
<dbReference type="Pfam" id="PF00690">
    <property type="entry name" value="Cation_ATPase_N"/>
    <property type="match status" value="1"/>
</dbReference>
<feature type="transmembrane region" description="Helical" evidence="12">
    <location>
        <begin position="857"/>
        <end position="875"/>
    </location>
</feature>
<reference evidence="14 15" key="1">
    <citation type="submission" date="2023-04" db="EMBL/GenBank/DDBJ databases">
        <title>Klugiella caeni sp. nov. isolated from the sludge of biochemical tank.</title>
        <authorList>
            <person name="Geng K."/>
        </authorList>
    </citation>
    <scope>NUCLEOTIDE SEQUENCE [LARGE SCALE GENOMIC DNA]</scope>
    <source>
        <strain evidence="14 15">YN-L-19</strain>
    </source>
</reference>
<evidence type="ECO:0000256" key="3">
    <source>
        <dbReference type="ARBA" id="ARBA00022475"/>
    </source>
</evidence>
<dbReference type="InterPro" id="IPR008250">
    <property type="entry name" value="ATPase_P-typ_transduc_dom_A_sf"/>
</dbReference>
<dbReference type="Gene3D" id="3.40.50.1000">
    <property type="entry name" value="HAD superfamily/HAD-like"/>
    <property type="match status" value="1"/>
</dbReference>
<keyword evidence="4 12" id="KW-0812">Transmembrane</keyword>
<dbReference type="InterPro" id="IPR023299">
    <property type="entry name" value="ATPase_P-typ_cyto_dom_N"/>
</dbReference>
<dbReference type="RefSeq" id="WP_281487430.1">
    <property type="nucleotide sequence ID" value="NZ_JASATX010000001.1"/>
</dbReference>
<dbReference type="GO" id="GO:0016887">
    <property type="term" value="F:ATP hydrolysis activity"/>
    <property type="evidence" value="ECO:0007669"/>
    <property type="project" value="InterPro"/>
</dbReference>
<dbReference type="Gene3D" id="1.20.1110.10">
    <property type="entry name" value="Calcium-transporting ATPase, transmembrane domain"/>
    <property type="match status" value="1"/>
</dbReference>
<comment type="caution">
    <text evidence="14">The sequence shown here is derived from an EMBL/GenBank/DDBJ whole genome shotgun (WGS) entry which is preliminary data.</text>
</comment>
<dbReference type="GO" id="GO:0005524">
    <property type="term" value="F:ATP binding"/>
    <property type="evidence" value="ECO:0007669"/>
    <property type="project" value="UniProtKB-KW"/>
</dbReference>
<dbReference type="InterPro" id="IPR036412">
    <property type="entry name" value="HAD-like_sf"/>
</dbReference>
<dbReference type="InterPro" id="IPR059000">
    <property type="entry name" value="ATPase_P-type_domA"/>
</dbReference>
<dbReference type="InterPro" id="IPR018303">
    <property type="entry name" value="ATPase_P-typ_P_site"/>
</dbReference>
<dbReference type="GO" id="GO:0005886">
    <property type="term" value="C:plasma membrane"/>
    <property type="evidence" value="ECO:0007669"/>
    <property type="project" value="UniProtKB-SubCell"/>
</dbReference>
<name>A0AAW6T1H1_9MICO</name>
<evidence type="ECO:0000259" key="13">
    <source>
        <dbReference type="SMART" id="SM00831"/>
    </source>
</evidence>
<evidence type="ECO:0000256" key="11">
    <source>
        <dbReference type="SAM" id="MobiDB-lite"/>
    </source>
</evidence>
<dbReference type="SFLD" id="SFLDG00002">
    <property type="entry name" value="C1.7:_P-type_atpase_like"/>
    <property type="match status" value="1"/>
</dbReference>
<dbReference type="SFLD" id="SFLDF00027">
    <property type="entry name" value="p-type_atpase"/>
    <property type="match status" value="1"/>
</dbReference>
<dbReference type="PROSITE" id="PS00154">
    <property type="entry name" value="ATPASE_E1_E2"/>
    <property type="match status" value="1"/>
</dbReference>
<dbReference type="InterPro" id="IPR044492">
    <property type="entry name" value="P_typ_ATPase_HD_dom"/>
</dbReference>
<dbReference type="SUPFAM" id="SSF81653">
    <property type="entry name" value="Calcium ATPase, transduction domain A"/>
    <property type="match status" value="1"/>
</dbReference>
<dbReference type="AlphaFoldDB" id="A0AAW6T1H1"/>
<gene>
    <name evidence="14" type="ORF">QF206_01495</name>
</gene>
<keyword evidence="8 12" id="KW-1133">Transmembrane helix</keyword>
<organism evidence="14 15">
    <name type="scientific">Ruicaihuangia caeni</name>
    <dbReference type="NCBI Taxonomy" id="3042517"/>
    <lineage>
        <taxon>Bacteria</taxon>
        <taxon>Bacillati</taxon>
        <taxon>Actinomycetota</taxon>
        <taxon>Actinomycetes</taxon>
        <taxon>Micrococcales</taxon>
        <taxon>Microbacteriaceae</taxon>
        <taxon>Ruicaihuangia</taxon>
    </lineage>
</organism>
<evidence type="ECO:0000256" key="4">
    <source>
        <dbReference type="ARBA" id="ARBA00022692"/>
    </source>
</evidence>
<evidence type="ECO:0000256" key="8">
    <source>
        <dbReference type="ARBA" id="ARBA00022989"/>
    </source>
</evidence>
<keyword evidence="9 12" id="KW-0472">Membrane</keyword>
<feature type="transmembrane region" description="Helical" evidence="12">
    <location>
        <begin position="784"/>
        <end position="805"/>
    </location>
</feature>
<keyword evidence="7" id="KW-1278">Translocase</keyword>
<feature type="transmembrane region" description="Helical" evidence="12">
    <location>
        <begin position="825"/>
        <end position="845"/>
    </location>
</feature>
<dbReference type="InterPro" id="IPR023298">
    <property type="entry name" value="ATPase_P-typ_TM_dom_sf"/>
</dbReference>
<sequence>MAEPAEPRPAGAAERGAAKPDAAEHGAAQRGAVEPGGVEPGGVEPGGAEGLASAVARERLSIDGPNTLPALRRPSALRSLARQFTHLMALLLWTAAGMALLSGTPALAIAIVTVIVLNAVFAFWQEHRADRSLEQLASLMPASARAMRDGRPVTIDAAELVRDDLLLLSAGDRIPADAVVIGSEGLRVDESMVTGESRPVDRGEGQPLIAATFVVQGLARARVTATGSATQLASIAALARSTRRPPSPLTRELNRVVRIIALVAVLTGAGLAAVGLTLGLAGPEAFLFGVGVAVALIPEGLLPTVTLSLAFGAQRMAERKALVRRLDSVEALGSTTIICTDKTGTLTQNRMSAVEVWTDSGSVTIDGNGYSPEASITGGERAREALPELARSAALCVTGRAVLRSGEWTSDGDPLESALWALALRCGIAASDLEPSMRAPYTGERMLSSATLDDESHVLGAPERVLDRCARIPPGAEAALDDLTRRGRRVLAVARGEAGTQAETGLVLLGLVGLEDPPRPDVRESIEACRAAGIRLVMVTGDHPGTAVAIAREVGLLLEGGANLTSPLGADDETLAATLDRPEGAVVARVTPADKVRIARVLRARGHVVAMTGDGVNDGPALREADVGVAMGATGTDVAREAADLVLLDDHFGTIVAAIRQGRATFANARRFLTYHLTDNVAELAPFVAWALTGGQFPLAIGVLQVLALDIGTDMLPALALGVEPPSRKVMTRPPGRRRLIDRTVLGRAFAMLGPIEAALSLGAFAAVLLSGGWSWGAVPDGNLLAMASGSAFAVIATSQMANAFACRSETTPVFSLRLLGNRQLLWAIAAEAALLAVFLGVPSVSALLGGSWPTPLGWAFAIAAPAVVIAVDTLQKRLSRR</sequence>
<dbReference type="PRINTS" id="PR00119">
    <property type="entry name" value="CATATPASE"/>
</dbReference>
<evidence type="ECO:0000313" key="15">
    <source>
        <dbReference type="Proteomes" id="UP001321506"/>
    </source>
</evidence>
<dbReference type="Pfam" id="PF00702">
    <property type="entry name" value="Hydrolase"/>
    <property type="match status" value="1"/>
</dbReference>
<feature type="region of interest" description="Disordered" evidence="11">
    <location>
        <begin position="1"/>
        <end position="48"/>
    </location>
</feature>
<dbReference type="SUPFAM" id="SSF81660">
    <property type="entry name" value="Metal cation-transporting ATPase, ATP-binding domain N"/>
    <property type="match status" value="1"/>
</dbReference>
<dbReference type="InterPro" id="IPR001757">
    <property type="entry name" value="P_typ_ATPase"/>
</dbReference>
<feature type="domain" description="Cation-transporting P-type ATPase N-terminal" evidence="13">
    <location>
        <begin position="23"/>
        <end position="104"/>
    </location>
</feature>
<protein>
    <submittedName>
        <fullName evidence="14">Cation-transporting P-type ATPase</fullName>
    </submittedName>
</protein>
<keyword evidence="6" id="KW-0067">ATP-binding</keyword>
<dbReference type="Pfam" id="PF00689">
    <property type="entry name" value="Cation_ATPase_C"/>
    <property type="match status" value="1"/>
</dbReference>
<dbReference type="SUPFAM" id="SSF56784">
    <property type="entry name" value="HAD-like"/>
    <property type="match status" value="1"/>
</dbReference>
<dbReference type="PANTHER" id="PTHR43294">
    <property type="entry name" value="SODIUM/POTASSIUM-TRANSPORTING ATPASE SUBUNIT ALPHA"/>
    <property type="match status" value="1"/>
</dbReference>
<feature type="transmembrane region" description="Helical" evidence="12">
    <location>
        <begin position="286"/>
        <end position="311"/>
    </location>
</feature>
<dbReference type="PANTHER" id="PTHR43294:SF21">
    <property type="entry name" value="CATION TRANSPORTING ATPASE"/>
    <property type="match status" value="1"/>
</dbReference>
<dbReference type="InterPro" id="IPR004014">
    <property type="entry name" value="ATPase_P-typ_cation-transptr_N"/>
</dbReference>
<evidence type="ECO:0000256" key="12">
    <source>
        <dbReference type="SAM" id="Phobius"/>
    </source>
</evidence>
<keyword evidence="15" id="KW-1185">Reference proteome</keyword>
<keyword evidence="3" id="KW-1003">Cell membrane</keyword>
<evidence type="ECO:0000256" key="5">
    <source>
        <dbReference type="ARBA" id="ARBA00022741"/>
    </source>
</evidence>
<dbReference type="EMBL" id="JASATX010000001">
    <property type="protein sequence ID" value="MDI2097642.1"/>
    <property type="molecule type" value="Genomic_DNA"/>
</dbReference>
<proteinExistence type="inferred from homology"/>
<dbReference type="Pfam" id="PF00122">
    <property type="entry name" value="E1-E2_ATPase"/>
    <property type="match status" value="1"/>
</dbReference>
<evidence type="ECO:0000256" key="9">
    <source>
        <dbReference type="ARBA" id="ARBA00023136"/>
    </source>
</evidence>
<feature type="compositionally biased region" description="Gly residues" evidence="11">
    <location>
        <begin position="38"/>
        <end position="48"/>
    </location>
</feature>
<evidence type="ECO:0000256" key="10">
    <source>
        <dbReference type="ARBA" id="ARBA00049360"/>
    </source>
</evidence>